<accession>A0A1L2JK71</accession>
<dbReference type="InterPro" id="IPR036899">
    <property type="entry name" value="Ribosomal_uL13_sf"/>
</dbReference>
<dbReference type="GO" id="GO:0003729">
    <property type="term" value="F:mRNA binding"/>
    <property type="evidence" value="ECO:0007669"/>
    <property type="project" value="TreeGrafter"/>
</dbReference>
<dbReference type="GO" id="GO:0006412">
    <property type="term" value="P:translation"/>
    <property type="evidence" value="ECO:0007669"/>
    <property type="project" value="UniProtKB-UniRule"/>
</dbReference>
<name>A0A1L2JK71_9CREN</name>
<sequence length="155" mass="17914">MATPQFDIIIDASGLKLGRMASYVAKNLLLGRRIAIINCEKAVISGSKHDILKKYLKRLEIRGQSRPEKGPRHVRRPDRIVWYAIRGMLPIKKTKGKEALKRLRVYIGTPSWVDNAKKVSLPEFHVDRLKGKYIPRYVTVEWISYQLGYRGLKNE</sequence>
<evidence type="ECO:0000256" key="1">
    <source>
        <dbReference type="ARBA" id="ARBA00006227"/>
    </source>
</evidence>
<comment type="function">
    <text evidence="4">This protein is one of the early assembly proteins of the 50S ribosomal subunit, although it is not seen to bind rRNA by itself. It is important during the early stages of 50S assembly.</text>
</comment>
<comment type="subunit">
    <text evidence="4">Part of the 50S ribosomal subunit.</text>
</comment>
<dbReference type="GO" id="GO:0017148">
    <property type="term" value="P:negative regulation of translation"/>
    <property type="evidence" value="ECO:0007669"/>
    <property type="project" value="TreeGrafter"/>
</dbReference>
<proteinExistence type="inferred from homology"/>
<comment type="similarity">
    <text evidence="1 4 5">Belongs to the universal ribosomal protein uL13 family.</text>
</comment>
<dbReference type="InterPro" id="IPR005755">
    <property type="entry name" value="Ribosomal_uL13_euk/arc"/>
</dbReference>
<dbReference type="InterPro" id="IPR005822">
    <property type="entry name" value="Ribosomal_uL13"/>
</dbReference>
<reference evidence="6" key="1">
    <citation type="journal article" date="2017" name="Nature">
        <title>Metagenomic exploration of ASGARD archaea illuminates the origin of cellular complexity in eukaryotes.</title>
        <authorList>
            <person name="Zaremba-Niedzwiedzka K."/>
            <person name="Caceres E.F."/>
            <person name="Saw J.H.W."/>
            <person name="Backstrom D."/>
            <person name="Juzokaite L."/>
            <person name="Vancaester E."/>
            <person name="Seitz K.W."/>
            <person name="Anantharaman K."/>
            <person name="Starnawski P."/>
            <person name="Kjeldsen K.U."/>
            <person name="Stott M.B."/>
            <person name="Nunoura T."/>
            <person name="Banfield J.F."/>
            <person name="Schramm A."/>
            <person name="Baker B.J."/>
            <person name="Spang A."/>
            <person name="Ettema T.J.G."/>
        </authorList>
    </citation>
    <scope>NUCLEOTIDE SEQUENCE</scope>
    <source>
        <strain evidence="6">TIV_1</strain>
    </source>
</reference>
<gene>
    <name evidence="4" type="primary">rpl13</name>
</gene>
<organism evidence="6">
    <name type="scientific">uncultured korarchaeote</name>
    <dbReference type="NCBI Taxonomy" id="161241"/>
    <lineage>
        <taxon>Archaea</taxon>
        <taxon>Thermoproteota</taxon>
        <taxon>environmental samples</taxon>
    </lineage>
</organism>
<dbReference type="GO" id="GO:0022625">
    <property type="term" value="C:cytosolic large ribosomal subunit"/>
    <property type="evidence" value="ECO:0007669"/>
    <property type="project" value="UniProtKB-UniRule"/>
</dbReference>
<dbReference type="NCBIfam" id="TIGR01077">
    <property type="entry name" value="L13_A_E"/>
    <property type="match status" value="1"/>
</dbReference>
<dbReference type="AlphaFoldDB" id="A0A1L2JK71"/>
<protein>
    <recommendedName>
        <fullName evidence="4">Large ribosomal subunit protein uL13</fullName>
    </recommendedName>
</protein>
<dbReference type="PIRSF" id="PIRSF002181">
    <property type="entry name" value="Ribosomal_L13"/>
    <property type="match status" value="1"/>
</dbReference>
<dbReference type="CDD" id="cd00392">
    <property type="entry name" value="Ribosomal_L13"/>
    <property type="match status" value="1"/>
</dbReference>
<evidence type="ECO:0000256" key="2">
    <source>
        <dbReference type="ARBA" id="ARBA00022980"/>
    </source>
</evidence>
<dbReference type="SUPFAM" id="SSF52161">
    <property type="entry name" value="Ribosomal protein L13"/>
    <property type="match status" value="1"/>
</dbReference>
<keyword evidence="3 4" id="KW-0687">Ribonucleoprotein</keyword>
<dbReference type="InterPro" id="IPR005823">
    <property type="entry name" value="Ribosomal_uL13_bac-type"/>
</dbReference>
<evidence type="ECO:0000256" key="3">
    <source>
        <dbReference type="ARBA" id="ARBA00023274"/>
    </source>
</evidence>
<dbReference type="EMBL" id="KX765032">
    <property type="protein sequence ID" value="AOZ56118.1"/>
    <property type="molecule type" value="Genomic_DNA"/>
</dbReference>
<dbReference type="NCBIfam" id="NF005004">
    <property type="entry name" value="PRK06394.1"/>
    <property type="match status" value="1"/>
</dbReference>
<dbReference type="HAMAP" id="MF_01366">
    <property type="entry name" value="Ribosomal_uL13"/>
    <property type="match status" value="1"/>
</dbReference>
<dbReference type="Gene3D" id="3.90.1180.10">
    <property type="entry name" value="Ribosomal protein L13"/>
    <property type="match status" value="1"/>
</dbReference>
<dbReference type="PANTHER" id="PTHR11545:SF3">
    <property type="entry name" value="LARGE RIBOSOMAL SUBUNIT PROTEIN UL13"/>
    <property type="match status" value="1"/>
</dbReference>
<dbReference type="GO" id="GO:0003735">
    <property type="term" value="F:structural constituent of ribosome"/>
    <property type="evidence" value="ECO:0007669"/>
    <property type="project" value="UniProtKB-UniRule"/>
</dbReference>
<dbReference type="PANTHER" id="PTHR11545">
    <property type="entry name" value="RIBOSOMAL PROTEIN L13"/>
    <property type="match status" value="1"/>
</dbReference>
<keyword evidence="2 4" id="KW-0689">Ribosomal protein</keyword>
<dbReference type="InterPro" id="IPR023563">
    <property type="entry name" value="Ribosomal_uL13_CS"/>
</dbReference>
<evidence type="ECO:0000256" key="4">
    <source>
        <dbReference type="HAMAP-Rule" id="MF_01366"/>
    </source>
</evidence>
<dbReference type="Pfam" id="PF00572">
    <property type="entry name" value="Ribosomal_L13"/>
    <property type="match status" value="1"/>
</dbReference>
<evidence type="ECO:0000313" key="6">
    <source>
        <dbReference type="EMBL" id="AOZ56118.1"/>
    </source>
</evidence>
<dbReference type="PROSITE" id="PS00783">
    <property type="entry name" value="RIBOSOMAL_L13"/>
    <property type="match status" value="1"/>
</dbReference>
<evidence type="ECO:0000256" key="5">
    <source>
        <dbReference type="RuleBase" id="RU003877"/>
    </source>
</evidence>